<dbReference type="AlphaFoldDB" id="G7VVJ6"/>
<dbReference type="RefSeq" id="WP_014277814.1">
    <property type="nucleotide sequence ID" value="NC_016641.1"/>
</dbReference>
<keyword evidence="3" id="KW-0804">Transcription</keyword>
<dbReference type="OrthoDB" id="9813552at2"/>
<proteinExistence type="predicted"/>
<dbReference type="InterPro" id="IPR004341">
    <property type="entry name" value="CAT_RNA-bd_dom"/>
</dbReference>
<organism evidence="5 6">
    <name type="scientific">Paenibacillus terrae (strain HPL-003)</name>
    <dbReference type="NCBI Taxonomy" id="985665"/>
    <lineage>
        <taxon>Bacteria</taxon>
        <taxon>Bacillati</taxon>
        <taxon>Bacillota</taxon>
        <taxon>Bacilli</taxon>
        <taxon>Bacillales</taxon>
        <taxon>Paenibacillaceae</taxon>
        <taxon>Paenibacillus</taxon>
    </lineage>
</organism>
<gene>
    <name evidence="5" type="ordered locus">HPL003_01230</name>
</gene>
<dbReference type="KEGG" id="pta:HPL003_01230"/>
<dbReference type="SUPFAM" id="SSF63520">
    <property type="entry name" value="PTS-regulatory domain, PRD"/>
    <property type="match status" value="2"/>
</dbReference>
<dbReference type="Gene3D" id="1.10.1790.10">
    <property type="entry name" value="PRD domain"/>
    <property type="match status" value="2"/>
</dbReference>
<dbReference type="PANTHER" id="PTHR30185:SF18">
    <property type="entry name" value="TRANSCRIPTIONAL REGULATOR MTLR"/>
    <property type="match status" value="1"/>
</dbReference>
<dbReference type="Pfam" id="PF03123">
    <property type="entry name" value="CAT_RBD"/>
    <property type="match status" value="1"/>
</dbReference>
<evidence type="ECO:0000259" key="4">
    <source>
        <dbReference type="PROSITE" id="PS51372"/>
    </source>
</evidence>
<dbReference type="InterPro" id="IPR011608">
    <property type="entry name" value="PRD"/>
</dbReference>
<keyword evidence="2" id="KW-0805">Transcription regulation</keyword>
<sequence length="277" mass="32267">MKVVKKINNNVAICIDNNNQELVVFGKGIGFKPMPYELDDLSLIDRTFYGVDPRYLNLFNFVPESIFQLTARIVDLAKNKIEYNLNPNITFTLADHINFAIERAQKKVNIKSPLQSSVERLYPLETEIGKAAVQLIEKEMKIALPSGEASSIAVHFINAQSAFNAKKAKYNEQTMDDIIRIIEDHFQIEINTEDFNYIRFVTHLKTLLTKKGEQLEATDEYKITYEELKKQFSEFSNCVDKIKQYFIEQHNWKLNEEESLYLILHVSRLCNRERHGH</sequence>
<dbReference type="SUPFAM" id="SSF50151">
    <property type="entry name" value="SacY-like RNA-binding domain"/>
    <property type="match status" value="1"/>
</dbReference>
<reference evidence="6" key="1">
    <citation type="submission" date="2011-11" db="EMBL/GenBank/DDBJ databases">
        <title>Complete sequence of Paenibacillus terrae HPL-003.</title>
        <authorList>
            <person name="Shin S.H."/>
            <person name="Kim S."/>
            <person name="Kim J.Y."/>
        </authorList>
    </citation>
    <scope>NUCLEOTIDE SEQUENCE [LARGE SCALE GENOMIC DNA]</scope>
    <source>
        <strain evidence="6">HPL-003</strain>
    </source>
</reference>
<dbReference type="InterPro" id="IPR036634">
    <property type="entry name" value="PRD_sf"/>
</dbReference>
<protein>
    <submittedName>
        <fullName evidence="5">Beta-glucoside operon antiterminator</fullName>
    </submittedName>
</protein>
<dbReference type="STRING" id="985665.HPL003_01230"/>
<dbReference type="HOGENOM" id="CLU_078802_0_0_9"/>
<dbReference type="EMBL" id="CP003107">
    <property type="protein sequence ID" value="AET57030.1"/>
    <property type="molecule type" value="Genomic_DNA"/>
</dbReference>
<keyword evidence="1" id="KW-0677">Repeat</keyword>
<feature type="domain" description="PRD" evidence="4">
    <location>
        <begin position="167"/>
        <end position="276"/>
    </location>
</feature>
<reference evidence="5 6" key="3">
    <citation type="journal article" date="2012" name="J. Bacteriol.">
        <title>Genome Sequence of Paenibacillus terrae HPL-003, a Xylanase-Producing Bacterium Isolated from Soil Found in Forest Residue.</title>
        <authorList>
            <person name="Shin S.H."/>
            <person name="Kim S."/>
            <person name="Kim J.Y."/>
            <person name="Song H.Y."/>
            <person name="Cho S.J."/>
            <person name="Kim D.R."/>
            <person name="Lee K.I."/>
            <person name="Lim H.K."/>
            <person name="Park N.J."/>
            <person name="Hwang I.T."/>
            <person name="Yang K.S."/>
        </authorList>
    </citation>
    <scope>NUCLEOTIDE SEQUENCE [LARGE SCALE GENOMIC DNA]</scope>
    <source>
        <strain evidence="5 6">HPL-003</strain>
    </source>
</reference>
<dbReference type="eggNOG" id="COG3711">
    <property type="taxonomic scope" value="Bacteria"/>
</dbReference>
<evidence type="ECO:0000256" key="3">
    <source>
        <dbReference type="ARBA" id="ARBA00023163"/>
    </source>
</evidence>
<dbReference type="GO" id="GO:0003723">
    <property type="term" value="F:RNA binding"/>
    <property type="evidence" value="ECO:0007669"/>
    <property type="project" value="InterPro"/>
</dbReference>
<name>G7VVJ6_PAETH</name>
<dbReference type="Gene3D" id="2.30.24.10">
    <property type="entry name" value="CAT RNA-binding domain"/>
    <property type="match status" value="1"/>
</dbReference>
<reference key="2">
    <citation type="submission" date="2011-11" db="EMBL/GenBank/DDBJ databases">
        <authorList>
            <person name="Shin S.H."/>
            <person name="Kim S."/>
            <person name="Kim J.Y."/>
        </authorList>
    </citation>
    <scope>NUCLEOTIDE SEQUENCE</scope>
    <source>
        <strain>HPL-003</strain>
    </source>
</reference>
<dbReference type="PROSITE" id="PS51372">
    <property type="entry name" value="PRD_2"/>
    <property type="match status" value="2"/>
</dbReference>
<evidence type="ECO:0000256" key="2">
    <source>
        <dbReference type="ARBA" id="ARBA00023015"/>
    </source>
</evidence>
<dbReference type="PANTHER" id="PTHR30185">
    <property type="entry name" value="CRYPTIC BETA-GLUCOSIDE BGL OPERON ANTITERMINATOR"/>
    <property type="match status" value="1"/>
</dbReference>
<evidence type="ECO:0000313" key="5">
    <source>
        <dbReference type="EMBL" id="AET57030.1"/>
    </source>
</evidence>
<evidence type="ECO:0000313" key="6">
    <source>
        <dbReference type="Proteomes" id="UP000005876"/>
    </source>
</evidence>
<dbReference type="Proteomes" id="UP000005876">
    <property type="component" value="Chromosome"/>
</dbReference>
<dbReference type="InterPro" id="IPR050661">
    <property type="entry name" value="BglG_antiterminators"/>
</dbReference>
<accession>G7VVJ6</accession>
<dbReference type="Pfam" id="PF00874">
    <property type="entry name" value="PRD"/>
    <property type="match status" value="2"/>
</dbReference>
<evidence type="ECO:0000256" key="1">
    <source>
        <dbReference type="ARBA" id="ARBA00022737"/>
    </source>
</evidence>
<dbReference type="SMART" id="SM01061">
    <property type="entry name" value="CAT_RBD"/>
    <property type="match status" value="1"/>
</dbReference>
<dbReference type="InterPro" id="IPR036650">
    <property type="entry name" value="CAT_RNA-bd_dom_sf"/>
</dbReference>
<dbReference type="GO" id="GO:0006355">
    <property type="term" value="P:regulation of DNA-templated transcription"/>
    <property type="evidence" value="ECO:0007669"/>
    <property type="project" value="InterPro"/>
</dbReference>
<feature type="domain" description="PRD" evidence="4">
    <location>
        <begin position="61"/>
        <end position="166"/>
    </location>
</feature>